<comment type="subcellular location">
    <subcellularLocation>
        <location evidence="1">Membrane</location>
        <topology evidence="1">Multi-pass membrane protein</topology>
    </subcellularLocation>
</comment>
<dbReference type="GO" id="GO:0042626">
    <property type="term" value="F:ATPase-coupled transmembrane transporter activity"/>
    <property type="evidence" value="ECO:0007669"/>
    <property type="project" value="TreeGrafter"/>
</dbReference>
<accession>A0A9P7FD52</accession>
<dbReference type="GO" id="GO:0005524">
    <property type="term" value="F:ATP binding"/>
    <property type="evidence" value="ECO:0007669"/>
    <property type="project" value="InterPro"/>
</dbReference>
<dbReference type="InterPro" id="IPR036640">
    <property type="entry name" value="ABC1_TM_sf"/>
</dbReference>
<gene>
    <name evidence="6" type="ORF">F5147DRAFT_771365</name>
</gene>
<dbReference type="GeneID" id="64703489"/>
<feature type="domain" description="ABC transporter" evidence="5">
    <location>
        <begin position="100"/>
        <end position="175"/>
    </location>
</feature>
<keyword evidence="7" id="KW-1185">Reference proteome</keyword>
<evidence type="ECO:0000256" key="4">
    <source>
        <dbReference type="ARBA" id="ARBA00023136"/>
    </source>
</evidence>
<proteinExistence type="predicted"/>
<keyword evidence="2" id="KW-0812">Transmembrane</keyword>
<dbReference type="PANTHER" id="PTHR24222:SF76">
    <property type="entry name" value="MYCOBACTIN IMPORT ATP-BINDING_PERMEASE PROTEIN IRTB"/>
    <property type="match status" value="1"/>
</dbReference>
<name>A0A9P7FD52_9AGAM</name>
<dbReference type="GO" id="GO:0005886">
    <property type="term" value="C:plasma membrane"/>
    <property type="evidence" value="ECO:0007669"/>
    <property type="project" value="TreeGrafter"/>
</dbReference>
<dbReference type="GO" id="GO:0016887">
    <property type="term" value="F:ATP hydrolysis activity"/>
    <property type="evidence" value="ECO:0007669"/>
    <property type="project" value="InterPro"/>
</dbReference>
<dbReference type="InterPro" id="IPR039421">
    <property type="entry name" value="Type_1_exporter"/>
</dbReference>
<evidence type="ECO:0000313" key="7">
    <source>
        <dbReference type="Proteomes" id="UP000823399"/>
    </source>
</evidence>
<evidence type="ECO:0000259" key="5">
    <source>
        <dbReference type="Pfam" id="PF00005"/>
    </source>
</evidence>
<dbReference type="Proteomes" id="UP000823399">
    <property type="component" value="Unassembled WGS sequence"/>
</dbReference>
<dbReference type="EMBL" id="JABBWM010000015">
    <property type="protein sequence ID" value="KAG2112308.1"/>
    <property type="molecule type" value="Genomic_DNA"/>
</dbReference>
<dbReference type="PANTHER" id="PTHR24222">
    <property type="entry name" value="ABC TRANSPORTER B FAMILY"/>
    <property type="match status" value="1"/>
</dbReference>
<keyword evidence="4" id="KW-0472">Membrane</keyword>
<reference evidence="6" key="1">
    <citation type="journal article" date="2020" name="New Phytol.">
        <title>Comparative genomics reveals dynamic genome evolution in host specialist ectomycorrhizal fungi.</title>
        <authorList>
            <person name="Lofgren L.A."/>
            <person name="Nguyen N.H."/>
            <person name="Vilgalys R."/>
            <person name="Ruytinx J."/>
            <person name="Liao H.L."/>
            <person name="Branco S."/>
            <person name="Kuo A."/>
            <person name="LaButti K."/>
            <person name="Lipzen A."/>
            <person name="Andreopoulos W."/>
            <person name="Pangilinan J."/>
            <person name="Riley R."/>
            <person name="Hundley H."/>
            <person name="Na H."/>
            <person name="Barry K."/>
            <person name="Grigoriev I.V."/>
            <person name="Stajich J.E."/>
            <person name="Kennedy P.G."/>
        </authorList>
    </citation>
    <scope>NUCLEOTIDE SEQUENCE</scope>
    <source>
        <strain evidence="6">FC423</strain>
    </source>
</reference>
<organism evidence="6 7">
    <name type="scientific">Suillus discolor</name>
    <dbReference type="NCBI Taxonomy" id="1912936"/>
    <lineage>
        <taxon>Eukaryota</taxon>
        <taxon>Fungi</taxon>
        <taxon>Dikarya</taxon>
        <taxon>Basidiomycota</taxon>
        <taxon>Agaricomycotina</taxon>
        <taxon>Agaricomycetes</taxon>
        <taxon>Agaricomycetidae</taxon>
        <taxon>Boletales</taxon>
        <taxon>Suillineae</taxon>
        <taxon>Suillaceae</taxon>
        <taxon>Suillus</taxon>
    </lineage>
</organism>
<dbReference type="InterPro" id="IPR003439">
    <property type="entry name" value="ABC_transporter-like_ATP-bd"/>
</dbReference>
<dbReference type="OrthoDB" id="2685831at2759"/>
<keyword evidence="3" id="KW-1133">Transmembrane helix</keyword>
<comment type="caution">
    <text evidence="6">The sequence shown here is derived from an EMBL/GenBank/DDBJ whole genome shotgun (WGS) entry which is preliminary data.</text>
</comment>
<evidence type="ECO:0000256" key="1">
    <source>
        <dbReference type="ARBA" id="ARBA00004141"/>
    </source>
</evidence>
<dbReference type="RefSeq" id="XP_041295239.1">
    <property type="nucleotide sequence ID" value="XM_041441230.1"/>
</dbReference>
<protein>
    <submittedName>
        <fullName evidence="6">P-loop containing nucleoside triphosphate hydrolase protein</fullName>
    </submittedName>
</protein>
<evidence type="ECO:0000313" key="6">
    <source>
        <dbReference type="EMBL" id="KAG2112308.1"/>
    </source>
</evidence>
<evidence type="ECO:0000256" key="2">
    <source>
        <dbReference type="ARBA" id="ARBA00022692"/>
    </source>
</evidence>
<sequence length="188" mass="20042">MQNSETTILTEANNVYHFSPPQAGTSGILQAQNHTETIQEIAVAITCACGAAVKLFATIECVPDIDSANPRGLKPSKVTGEIMFKEVKFSYLSCADVPILKGIDITFPAGKTTALVGASGSGKSTIVSLTECFYNPLSGSVMLDGIDLRELNIKWLRSQISLVSQEPVLFATTIRGNIKHGLIGTLLQ</sequence>
<keyword evidence="6" id="KW-0378">Hydrolase</keyword>
<dbReference type="AlphaFoldDB" id="A0A9P7FD52"/>
<dbReference type="InterPro" id="IPR027417">
    <property type="entry name" value="P-loop_NTPase"/>
</dbReference>
<dbReference type="Pfam" id="PF00005">
    <property type="entry name" value="ABC_tran"/>
    <property type="match status" value="1"/>
</dbReference>
<dbReference type="Gene3D" id="1.20.1560.10">
    <property type="entry name" value="ABC transporter type 1, transmembrane domain"/>
    <property type="match status" value="1"/>
</dbReference>
<dbReference type="Gene3D" id="3.40.50.300">
    <property type="entry name" value="P-loop containing nucleotide triphosphate hydrolases"/>
    <property type="match status" value="1"/>
</dbReference>
<evidence type="ECO:0000256" key="3">
    <source>
        <dbReference type="ARBA" id="ARBA00022989"/>
    </source>
</evidence>
<dbReference type="SUPFAM" id="SSF52540">
    <property type="entry name" value="P-loop containing nucleoside triphosphate hydrolases"/>
    <property type="match status" value="1"/>
</dbReference>